<evidence type="ECO:0000313" key="8">
    <source>
        <dbReference type="Proteomes" id="UP000568158"/>
    </source>
</evidence>
<dbReference type="Proteomes" id="UP000568158">
    <property type="component" value="Unassembled WGS sequence"/>
</dbReference>
<evidence type="ECO:0000256" key="2">
    <source>
        <dbReference type="SAM" id="MobiDB-lite"/>
    </source>
</evidence>
<dbReference type="PANTHER" id="PTHR12925">
    <property type="entry name" value="HIKESHI FAMILY MEMBER"/>
    <property type="match status" value="1"/>
</dbReference>
<evidence type="ECO:0000259" key="4">
    <source>
        <dbReference type="Pfam" id="PF21057"/>
    </source>
</evidence>
<protein>
    <submittedName>
        <fullName evidence="6">DEBR0S2_08790g1_1</fullName>
    </submittedName>
</protein>
<evidence type="ECO:0000256" key="1">
    <source>
        <dbReference type="ARBA" id="ARBA00006623"/>
    </source>
</evidence>
<organism evidence="6 7">
    <name type="scientific">Dekkera bruxellensis</name>
    <name type="common">Brettanomyces custersii</name>
    <dbReference type="NCBI Taxonomy" id="5007"/>
    <lineage>
        <taxon>Eukaryota</taxon>
        <taxon>Fungi</taxon>
        <taxon>Dikarya</taxon>
        <taxon>Ascomycota</taxon>
        <taxon>Saccharomycotina</taxon>
        <taxon>Pichiomycetes</taxon>
        <taxon>Pichiales</taxon>
        <taxon>Pichiaceae</taxon>
        <taxon>Brettanomyces</taxon>
    </lineage>
</organism>
<accession>A0A3F2Y2Z0</accession>
<dbReference type="InterPro" id="IPR031318">
    <property type="entry name" value="OPI10"/>
</dbReference>
<dbReference type="GO" id="GO:0005634">
    <property type="term" value="C:nucleus"/>
    <property type="evidence" value="ECO:0007669"/>
    <property type="project" value="TreeGrafter"/>
</dbReference>
<evidence type="ECO:0000313" key="7">
    <source>
        <dbReference type="Proteomes" id="UP000478008"/>
    </source>
</evidence>
<dbReference type="InterPro" id="IPR008493">
    <property type="entry name" value="Hikeshi-like_N"/>
</dbReference>
<dbReference type="InterPro" id="IPR048364">
    <property type="entry name" value="Hikeshi-like_C"/>
</dbReference>
<dbReference type="OMA" id="ISIEPRM"/>
<dbReference type="GO" id="GO:0006606">
    <property type="term" value="P:protein import into nucleus"/>
    <property type="evidence" value="ECO:0007669"/>
    <property type="project" value="TreeGrafter"/>
</dbReference>
<feature type="domain" description="Hikeshi-like N-terminal" evidence="3">
    <location>
        <begin position="7"/>
        <end position="165"/>
    </location>
</feature>
<comment type="similarity">
    <text evidence="1">Belongs to the OPI10 family.</text>
</comment>
<dbReference type="EMBL" id="JABCYN010000030">
    <property type="protein sequence ID" value="KAF6010069.1"/>
    <property type="molecule type" value="Genomic_DNA"/>
</dbReference>
<dbReference type="EMBL" id="CABFWN010000002">
    <property type="protein sequence ID" value="VUG17495.1"/>
    <property type="molecule type" value="Genomic_DNA"/>
</dbReference>
<reference evidence="6 7" key="1">
    <citation type="submission" date="2019-07" db="EMBL/GenBank/DDBJ databases">
        <authorList>
            <person name="Friedrich A."/>
            <person name="Schacherer J."/>
        </authorList>
    </citation>
    <scope>NUCLEOTIDE SEQUENCE [LARGE SCALE GENOMIC DNA]</scope>
</reference>
<gene>
    <name evidence="6" type="ORF">DEBR0S2_08790G</name>
    <name evidence="5" type="ORF">HII12_003615</name>
</gene>
<feature type="compositionally biased region" description="Polar residues" evidence="2">
    <location>
        <begin position="154"/>
        <end position="175"/>
    </location>
</feature>
<dbReference type="AlphaFoldDB" id="A0A3F2Y2Z0"/>
<dbReference type="STRING" id="5007.A0A3F2Y2Z0"/>
<name>A0A3F2Y2Z0_DEKBR</name>
<keyword evidence="7" id="KW-1185">Reference proteome</keyword>
<dbReference type="GO" id="GO:0005829">
    <property type="term" value="C:cytosol"/>
    <property type="evidence" value="ECO:0007669"/>
    <property type="project" value="TreeGrafter"/>
</dbReference>
<evidence type="ECO:0000313" key="5">
    <source>
        <dbReference type="EMBL" id="KAF6010069.1"/>
    </source>
</evidence>
<dbReference type="Proteomes" id="UP000478008">
    <property type="component" value="Unassembled WGS sequence"/>
</dbReference>
<evidence type="ECO:0000259" key="3">
    <source>
        <dbReference type="Pfam" id="PF05603"/>
    </source>
</evidence>
<proteinExistence type="inferred from homology"/>
<feature type="domain" description="Hikeshi-like C-terminal" evidence="4">
    <location>
        <begin position="199"/>
        <end position="250"/>
    </location>
</feature>
<dbReference type="Pfam" id="PF21057">
    <property type="entry name" value="Hikeshi-like_C"/>
    <property type="match status" value="1"/>
</dbReference>
<feature type="region of interest" description="Disordered" evidence="2">
    <location>
        <begin position="154"/>
        <end position="179"/>
    </location>
</feature>
<dbReference type="PANTHER" id="PTHR12925:SF0">
    <property type="entry name" value="PROTEIN HIKESHI"/>
    <property type="match status" value="1"/>
</dbReference>
<dbReference type="GO" id="GO:0061608">
    <property type="term" value="F:nuclear import signal receptor activity"/>
    <property type="evidence" value="ECO:0007669"/>
    <property type="project" value="TreeGrafter"/>
</dbReference>
<sequence>MFASTLGGRPLKIAQQIESTKFTLTYDDLSVKDRYYLSLFILPNVPFDPAFTALIYYQFQVFSTGSTDPDRHPTVSTEFKLLGGLNFKKQSAIFKVNPGNIAEKYRTRRAQFPSEGDIDMDLGMDVPGNQSGLTDQQQSTASITIGISVEPTESASSLLEQQKTQSTGNSSSMVVSNKPGIKSGSGSALTLSNDLTQSQVLDFSNKIIANAFNFLSSFADVNNKVSMDKFNDWWNKFKSRMANDPDYLKRLCDAQD</sequence>
<reference evidence="5 8" key="2">
    <citation type="journal article" date="2020" name="Appl. Microbiol. Biotechnol.">
        <title>Targeted gene deletion in Brettanomyces bruxellensis with an expression-free CRISPR-Cas9 system.</title>
        <authorList>
            <person name="Varela C."/>
            <person name="Bartel C."/>
            <person name="Onetto C."/>
            <person name="Borneman A."/>
        </authorList>
    </citation>
    <scope>NUCLEOTIDE SEQUENCE [LARGE SCALE GENOMIC DNA]</scope>
    <source>
        <strain evidence="5 8">AWRI1613</strain>
    </source>
</reference>
<dbReference type="Pfam" id="PF05603">
    <property type="entry name" value="Hikeshi-like_N"/>
    <property type="match status" value="1"/>
</dbReference>
<evidence type="ECO:0000313" key="6">
    <source>
        <dbReference type="EMBL" id="VUG17495.1"/>
    </source>
</evidence>